<dbReference type="Gene3D" id="3.80.10.10">
    <property type="entry name" value="Ribonuclease Inhibitor"/>
    <property type="match status" value="1"/>
</dbReference>
<name>A0AAD4ESM8_9PEZI</name>
<reference evidence="2" key="1">
    <citation type="submission" date="2023-02" db="EMBL/GenBank/DDBJ databases">
        <authorList>
            <person name="Palmer J.M."/>
        </authorList>
    </citation>
    <scope>NUCLEOTIDE SEQUENCE</scope>
    <source>
        <strain evidence="2">FW57</strain>
    </source>
</reference>
<dbReference type="Gene3D" id="1.10.510.10">
    <property type="entry name" value="Transferase(Phosphotransferase) domain 1"/>
    <property type="match status" value="1"/>
</dbReference>
<evidence type="ECO:0000256" key="1">
    <source>
        <dbReference type="SAM" id="MobiDB-lite"/>
    </source>
</evidence>
<dbReference type="Proteomes" id="UP001197093">
    <property type="component" value="Unassembled WGS sequence"/>
</dbReference>
<evidence type="ECO:0000313" key="3">
    <source>
        <dbReference type="Proteomes" id="UP001197093"/>
    </source>
</evidence>
<sequence length="339" mass="35334">MAQCRRLTVLRLSSNCLSALPSWLFTLPELAFLSFASNPCASPATNGHHTTRGLASIPWSDIEVQETLASTPSSTTSQALWHQSPHYAEDVAVTLFCGSAPTDAGLPADELAAHLAAGAHESLVTLLGRIHSHPEEDEPTASPEDELQGGIVTQLIPPEYTPLASTAPMDLATALQALTGLAGALAHLHARGIAHGAVCADTILASAADAHALLHGFAAATIYSPSSHSGLASATRDEDQDQDQGQQEEESEQGGSSSSGSIEKIEVLAFGKVIEGLLAAVEKGAGQDSDEMERGLRELAGRCVVGSVGERPGFGEVVEGLEGLMGWRGMMRIPDVVPR</sequence>
<gene>
    <name evidence="2" type="ORF">NEMBOFW57_009131</name>
</gene>
<dbReference type="InterPro" id="IPR032675">
    <property type="entry name" value="LRR_dom_sf"/>
</dbReference>
<organism evidence="2 3">
    <name type="scientific">Staphylotrichum longicolle</name>
    <dbReference type="NCBI Taxonomy" id="669026"/>
    <lineage>
        <taxon>Eukaryota</taxon>
        <taxon>Fungi</taxon>
        <taxon>Dikarya</taxon>
        <taxon>Ascomycota</taxon>
        <taxon>Pezizomycotina</taxon>
        <taxon>Sordariomycetes</taxon>
        <taxon>Sordariomycetidae</taxon>
        <taxon>Sordariales</taxon>
        <taxon>Chaetomiaceae</taxon>
        <taxon>Staphylotrichum</taxon>
    </lineage>
</organism>
<comment type="caution">
    <text evidence="2">The sequence shown here is derived from an EMBL/GenBank/DDBJ whole genome shotgun (WGS) entry which is preliminary data.</text>
</comment>
<protein>
    <recommendedName>
        <fullName evidence="4">Protein kinase domain-containing protein</fullName>
    </recommendedName>
</protein>
<dbReference type="SUPFAM" id="SSF56112">
    <property type="entry name" value="Protein kinase-like (PK-like)"/>
    <property type="match status" value="1"/>
</dbReference>
<evidence type="ECO:0000313" key="2">
    <source>
        <dbReference type="EMBL" id="KAG7286814.1"/>
    </source>
</evidence>
<proteinExistence type="predicted"/>
<evidence type="ECO:0008006" key="4">
    <source>
        <dbReference type="Google" id="ProtNLM"/>
    </source>
</evidence>
<dbReference type="AlphaFoldDB" id="A0AAD4ESM8"/>
<keyword evidence="3" id="KW-1185">Reference proteome</keyword>
<dbReference type="SUPFAM" id="SSF52058">
    <property type="entry name" value="L domain-like"/>
    <property type="match status" value="1"/>
</dbReference>
<dbReference type="EMBL" id="JAHCVI010000004">
    <property type="protein sequence ID" value="KAG7286814.1"/>
    <property type="molecule type" value="Genomic_DNA"/>
</dbReference>
<feature type="region of interest" description="Disordered" evidence="1">
    <location>
        <begin position="228"/>
        <end position="260"/>
    </location>
</feature>
<dbReference type="InterPro" id="IPR011009">
    <property type="entry name" value="Kinase-like_dom_sf"/>
</dbReference>
<accession>A0AAD4ESM8</accession>
<feature type="compositionally biased region" description="Acidic residues" evidence="1">
    <location>
        <begin position="238"/>
        <end position="252"/>
    </location>
</feature>